<dbReference type="PANTHER" id="PTHR10127">
    <property type="entry name" value="DISCOIDIN, CUB, EGF, LAMININ , AND ZINC METALLOPROTEASE DOMAIN CONTAINING"/>
    <property type="match status" value="1"/>
</dbReference>
<dbReference type="SMART" id="SM00235">
    <property type="entry name" value="ZnMc"/>
    <property type="match status" value="1"/>
</dbReference>
<dbReference type="InterPro" id="IPR035914">
    <property type="entry name" value="Sperma_CUB_dom_sf"/>
</dbReference>
<keyword evidence="16" id="KW-1185">Reference proteome</keyword>
<comment type="subcellular location">
    <subcellularLocation>
        <location evidence="1 12">Secreted</location>
    </subcellularLocation>
</comment>
<comment type="caution">
    <text evidence="13">Lacks conserved residue(s) required for the propagation of feature annotation.</text>
</comment>
<dbReference type="InterPro" id="IPR024079">
    <property type="entry name" value="MetalloPept_cat_dom_sf"/>
</dbReference>
<dbReference type="GO" id="GO:0004222">
    <property type="term" value="F:metalloendopeptidase activity"/>
    <property type="evidence" value="ECO:0007669"/>
    <property type="project" value="UniProtKB-UniRule"/>
</dbReference>
<comment type="cofactor">
    <cofactor evidence="13 14">
        <name>Zn(2+)</name>
        <dbReference type="ChEBI" id="CHEBI:29105"/>
    </cofactor>
    <text evidence="13 14">Binds 1 zinc ion per subunit.</text>
</comment>
<evidence type="ECO:0000256" key="10">
    <source>
        <dbReference type="ARBA" id="ARBA00023157"/>
    </source>
</evidence>
<keyword evidence="4 13" id="KW-0645">Protease</keyword>
<evidence type="ECO:0000259" key="15">
    <source>
        <dbReference type="PROSITE" id="PS51864"/>
    </source>
</evidence>
<keyword evidence="2 12" id="KW-0964">Secreted</keyword>
<dbReference type="SUPFAM" id="SSF49854">
    <property type="entry name" value="Spermadhesin, CUB domain"/>
    <property type="match status" value="1"/>
</dbReference>
<evidence type="ECO:0000256" key="12">
    <source>
        <dbReference type="PIRNR" id="PIRNR036365"/>
    </source>
</evidence>
<evidence type="ECO:0000256" key="6">
    <source>
        <dbReference type="ARBA" id="ARBA00022729"/>
    </source>
</evidence>
<evidence type="ECO:0000256" key="8">
    <source>
        <dbReference type="ARBA" id="ARBA00022833"/>
    </source>
</evidence>
<evidence type="ECO:0000256" key="5">
    <source>
        <dbReference type="ARBA" id="ARBA00022723"/>
    </source>
</evidence>
<name>A0A0N5CGU6_STREA</name>
<keyword evidence="3" id="KW-0245">EGF-like domain</keyword>
<evidence type="ECO:0000256" key="11">
    <source>
        <dbReference type="ARBA" id="ARBA00023180"/>
    </source>
</evidence>
<organism evidence="16 17">
    <name type="scientific">Strongyloides papillosus</name>
    <name type="common">Intestinal threadworm</name>
    <dbReference type="NCBI Taxonomy" id="174720"/>
    <lineage>
        <taxon>Eukaryota</taxon>
        <taxon>Metazoa</taxon>
        <taxon>Ecdysozoa</taxon>
        <taxon>Nematoda</taxon>
        <taxon>Chromadorea</taxon>
        <taxon>Rhabditida</taxon>
        <taxon>Tylenchina</taxon>
        <taxon>Panagrolaimomorpha</taxon>
        <taxon>Strongyloidoidea</taxon>
        <taxon>Strongyloididae</taxon>
        <taxon>Strongyloides</taxon>
    </lineage>
</organism>
<dbReference type="InterPro" id="IPR001506">
    <property type="entry name" value="Peptidase_M12A"/>
</dbReference>
<dbReference type="GO" id="GO:0005576">
    <property type="term" value="C:extracellular region"/>
    <property type="evidence" value="ECO:0007669"/>
    <property type="project" value="UniProtKB-SubCell"/>
</dbReference>
<dbReference type="Proteomes" id="UP000046392">
    <property type="component" value="Unplaced"/>
</dbReference>
<dbReference type="InterPro" id="IPR000859">
    <property type="entry name" value="CUB_dom"/>
</dbReference>
<evidence type="ECO:0000313" key="16">
    <source>
        <dbReference type="Proteomes" id="UP000046392"/>
    </source>
</evidence>
<keyword evidence="10 13" id="KW-1015">Disulfide bond</keyword>
<dbReference type="PANTHER" id="PTHR10127:SF877">
    <property type="entry name" value="ZINC METALLOPROTEINASE NAS-34"/>
    <property type="match status" value="1"/>
</dbReference>
<dbReference type="PROSITE" id="PS00022">
    <property type="entry name" value="EGF_1"/>
    <property type="match status" value="1"/>
</dbReference>
<feature type="binding site" evidence="13">
    <location>
        <position position="204"/>
    </location>
    <ligand>
        <name>Zn(2+)</name>
        <dbReference type="ChEBI" id="CHEBI:29105"/>
        <note>catalytic</note>
    </ligand>
</feature>
<keyword evidence="8 13" id="KW-0862">Zinc</keyword>
<dbReference type="PIRSF" id="PIRSF036365">
    <property type="entry name" value="Astacin_nematoda"/>
    <property type="match status" value="1"/>
</dbReference>
<evidence type="ECO:0000256" key="14">
    <source>
        <dbReference type="RuleBase" id="RU361183"/>
    </source>
</evidence>
<evidence type="ECO:0000256" key="1">
    <source>
        <dbReference type="ARBA" id="ARBA00004613"/>
    </source>
</evidence>
<dbReference type="Gene3D" id="3.40.390.10">
    <property type="entry name" value="Collagenase (Catalytic Domain)"/>
    <property type="match status" value="1"/>
</dbReference>
<keyword evidence="5 13" id="KW-0479">Metal-binding</keyword>
<dbReference type="SUPFAM" id="SSF55486">
    <property type="entry name" value="Metalloproteases ('zincins'), catalytic domain"/>
    <property type="match status" value="1"/>
</dbReference>
<dbReference type="CDD" id="cd04280">
    <property type="entry name" value="ZnMc_astacin_like"/>
    <property type="match status" value="1"/>
</dbReference>
<proteinExistence type="predicted"/>
<evidence type="ECO:0000256" key="9">
    <source>
        <dbReference type="ARBA" id="ARBA00023049"/>
    </source>
</evidence>
<dbReference type="Gene3D" id="2.60.120.290">
    <property type="entry name" value="Spermadhesin, CUB domain"/>
    <property type="match status" value="1"/>
</dbReference>
<keyword evidence="7 13" id="KW-0378">Hydrolase</keyword>
<evidence type="ECO:0000256" key="13">
    <source>
        <dbReference type="PROSITE-ProRule" id="PRU01211"/>
    </source>
</evidence>
<dbReference type="PROSITE" id="PS51864">
    <property type="entry name" value="ASTACIN"/>
    <property type="match status" value="1"/>
</dbReference>
<keyword evidence="9 13" id="KW-0482">Metalloprotease</keyword>
<evidence type="ECO:0000256" key="4">
    <source>
        <dbReference type="ARBA" id="ARBA00022670"/>
    </source>
</evidence>
<reference evidence="17" key="1">
    <citation type="submission" date="2017-02" db="UniProtKB">
        <authorList>
            <consortium name="WormBaseParasite"/>
        </authorList>
    </citation>
    <scope>IDENTIFICATION</scope>
</reference>
<dbReference type="InterPro" id="IPR006026">
    <property type="entry name" value="Peptidase_Metallo"/>
</dbReference>
<dbReference type="PROSITE" id="PS01186">
    <property type="entry name" value="EGF_2"/>
    <property type="match status" value="1"/>
</dbReference>
<dbReference type="PRINTS" id="PR00480">
    <property type="entry name" value="ASTACIN"/>
</dbReference>
<dbReference type="InterPro" id="IPR034035">
    <property type="entry name" value="Astacin-like_dom"/>
</dbReference>
<keyword evidence="6" id="KW-0732">Signal</keyword>
<evidence type="ECO:0000256" key="3">
    <source>
        <dbReference type="ARBA" id="ARBA00022536"/>
    </source>
</evidence>
<evidence type="ECO:0000256" key="2">
    <source>
        <dbReference type="ARBA" id="ARBA00022525"/>
    </source>
</evidence>
<evidence type="ECO:0000256" key="7">
    <source>
        <dbReference type="ARBA" id="ARBA00022801"/>
    </source>
</evidence>
<dbReference type="GO" id="GO:0006508">
    <property type="term" value="P:proteolysis"/>
    <property type="evidence" value="ECO:0007669"/>
    <property type="project" value="UniProtKB-KW"/>
</dbReference>
<protein>
    <recommendedName>
        <fullName evidence="12">Zinc metalloproteinase</fullName>
    </recommendedName>
</protein>
<dbReference type="SMART" id="SM00042">
    <property type="entry name" value="CUB"/>
    <property type="match status" value="1"/>
</dbReference>
<accession>A0A0N5CGU6</accession>
<feature type="disulfide bond" evidence="13">
    <location>
        <begin position="151"/>
        <end position="306"/>
    </location>
</feature>
<dbReference type="WBParaSite" id="SPAL_0001707100.1">
    <property type="protein sequence ID" value="SPAL_0001707100.1"/>
    <property type="gene ID" value="SPAL_0001707100"/>
</dbReference>
<feature type="binding site" evidence="13">
    <location>
        <position position="214"/>
    </location>
    <ligand>
        <name>Zn(2+)</name>
        <dbReference type="ChEBI" id="CHEBI:29105"/>
        <note>catalytic</note>
    </ligand>
</feature>
<dbReference type="Pfam" id="PF01400">
    <property type="entry name" value="Astacin"/>
    <property type="match status" value="1"/>
</dbReference>
<dbReference type="GO" id="GO:0018996">
    <property type="term" value="P:molting cycle, collagen and cuticulin-based cuticle"/>
    <property type="evidence" value="ECO:0007669"/>
    <property type="project" value="InterPro"/>
</dbReference>
<dbReference type="AlphaFoldDB" id="A0A0N5CGU6"/>
<feature type="active site" evidence="13">
    <location>
        <position position="205"/>
    </location>
</feature>
<dbReference type="InterPro" id="IPR017050">
    <property type="entry name" value="Metallopeptidase_nem"/>
</dbReference>
<feature type="binding site" evidence="13">
    <location>
        <position position="208"/>
    </location>
    <ligand>
        <name>Zn(2+)</name>
        <dbReference type="ChEBI" id="CHEBI:29105"/>
        <note>catalytic</note>
    </ligand>
</feature>
<keyword evidence="11" id="KW-0325">Glycoprotein</keyword>
<evidence type="ECO:0000313" key="17">
    <source>
        <dbReference type="WBParaSite" id="SPAL_0001707100.1"/>
    </source>
</evidence>
<dbReference type="InterPro" id="IPR000742">
    <property type="entry name" value="EGF"/>
</dbReference>
<feature type="domain" description="Peptidase M12A" evidence="15">
    <location>
        <begin position="113"/>
        <end position="307"/>
    </location>
</feature>
<sequence length="543" mass="62193">LPPEDEKFPAQDRDNFEITKKAVEIIEKVEEKIEGKNENYSLMTQAENSKKDIYNFNTENTNFSPMQNPYLFQGDEMLTKNQAENLVDDVIEKARSYEIDLSGLLGENTRTKRKIQKDLNYTWEFPINYVVQGVDNEMVDTALKFIENETCVRFSKQKAIPSGQPGLKFVKGNGCWSYVGRSEESKFQDVSIGYGCTTVGTVQHETMHALGSTHEQSRADRDQYLTIVEQNVRPSLMYNFVKLNISNAIDYYIKYDYGSEMQYPRDSFSMNGKDTMVPKNQVFNKTLGLDIGLTFLDLKLINLYYCSENFTKKIKCYNGGYEDPNDSFLDIKLVNLHYCSKNFTKKIKCYNGGYEDPNDNTRCKDIFNKTLGIDSGLSFLDIKLVNLHYCSKNFTKKIKCYNGGYEDPNDNTRCKCVEGYSGNKCIQLPKPNKGCNTTLYHVTQNLQTLSLSGAKNCLYHLKAQHGKKINITVTNINITPSYRNYCVKDNSLEVKFIGDKTPTGALLCKEIKNLQISSENDHAIVHYRSAYDMNKMEITFKAI</sequence>
<dbReference type="GO" id="GO:0008270">
    <property type="term" value="F:zinc ion binding"/>
    <property type="evidence" value="ECO:0007669"/>
    <property type="project" value="UniProtKB-UniRule"/>
</dbReference>